<sequence>MGICAMTIALLCSVASCKPNTFDSVSKLWSHVKDEENGYHHQKMVGNVIYTLTYRPTDILVKQALGDNYTEFKVDSLRNKYGDYLYFNLSMSANDQELLNSKASDRNAFGAMVNQLAFGMAEKVHLIGQKRDTIPMADYSYPRMYGMSNSTNMLLVYPKDPRLLKGEFFHFTIEDLGFSTGEVGFKIPTKSLTNEPKLNFKV</sequence>
<comment type="caution">
    <text evidence="1">The sequence shown here is derived from an EMBL/GenBank/DDBJ whole genome shotgun (WGS) entry which is preliminary data.</text>
</comment>
<protein>
    <submittedName>
        <fullName evidence="1">Uncharacterized protein</fullName>
    </submittedName>
</protein>
<name>A0A371JVY6_9FLAO</name>
<evidence type="ECO:0000313" key="2">
    <source>
        <dbReference type="Proteomes" id="UP000261828"/>
    </source>
</evidence>
<dbReference type="OrthoDB" id="1431329at2"/>
<keyword evidence="2" id="KW-1185">Reference proteome</keyword>
<organism evidence="1 2">
    <name type="scientific">Flagellimonas nanhaiensis</name>
    <dbReference type="NCBI Taxonomy" id="2292706"/>
    <lineage>
        <taxon>Bacteria</taxon>
        <taxon>Pseudomonadati</taxon>
        <taxon>Bacteroidota</taxon>
        <taxon>Flavobacteriia</taxon>
        <taxon>Flavobacteriales</taxon>
        <taxon>Flavobacteriaceae</taxon>
        <taxon>Flagellimonas</taxon>
    </lineage>
</organism>
<proteinExistence type="predicted"/>
<accession>A0A371JVY6</accession>
<gene>
    <name evidence="1" type="ORF">DX873_00920</name>
</gene>
<reference evidence="1 2" key="1">
    <citation type="submission" date="2018-08" db="EMBL/GenBank/DDBJ databases">
        <title>Muricauda nanhaiensis sp. nov., isolated from seawater of the South China Sea.</title>
        <authorList>
            <person name="Dang Y."/>
        </authorList>
    </citation>
    <scope>NUCLEOTIDE SEQUENCE [LARGE SCALE GENOMIC DNA]</scope>
    <source>
        <strain evidence="1 2">SM1704</strain>
    </source>
</reference>
<dbReference type="EMBL" id="QTJX01000001">
    <property type="protein sequence ID" value="RDY61985.1"/>
    <property type="molecule type" value="Genomic_DNA"/>
</dbReference>
<dbReference type="AlphaFoldDB" id="A0A371JVY6"/>
<evidence type="ECO:0000313" key="1">
    <source>
        <dbReference type="EMBL" id="RDY61985.1"/>
    </source>
</evidence>
<dbReference type="Proteomes" id="UP000261828">
    <property type="component" value="Unassembled WGS sequence"/>
</dbReference>